<dbReference type="EMBL" id="WTYJ01000002">
    <property type="protein sequence ID" value="MXO99300.1"/>
    <property type="molecule type" value="Genomic_DNA"/>
</dbReference>
<organism evidence="1 2">
    <name type="scientific">Croceibacterium xixiisoli</name>
    <dbReference type="NCBI Taxonomy" id="1476466"/>
    <lineage>
        <taxon>Bacteria</taxon>
        <taxon>Pseudomonadati</taxon>
        <taxon>Pseudomonadota</taxon>
        <taxon>Alphaproteobacteria</taxon>
        <taxon>Sphingomonadales</taxon>
        <taxon>Erythrobacteraceae</taxon>
        <taxon>Croceibacterium</taxon>
    </lineage>
</organism>
<comment type="caution">
    <text evidence="1">The sequence shown here is derived from an EMBL/GenBank/DDBJ whole genome shotgun (WGS) entry which is preliminary data.</text>
</comment>
<reference evidence="1 2" key="1">
    <citation type="submission" date="2019-12" db="EMBL/GenBank/DDBJ databases">
        <title>Genomic-based taxomic classification of the family Erythrobacteraceae.</title>
        <authorList>
            <person name="Xu L."/>
        </authorList>
    </citation>
    <scope>NUCLEOTIDE SEQUENCE [LARGE SCALE GENOMIC DNA]</scope>
    <source>
        <strain evidence="1 2">S36</strain>
    </source>
</reference>
<dbReference type="Gene3D" id="1.25.40.10">
    <property type="entry name" value="Tetratricopeptide repeat domain"/>
    <property type="match status" value="1"/>
</dbReference>
<protein>
    <submittedName>
        <fullName evidence="1">Uncharacterized protein</fullName>
    </submittedName>
</protein>
<dbReference type="RefSeq" id="WP_161391032.1">
    <property type="nucleotide sequence ID" value="NZ_JBHSCP010000001.1"/>
</dbReference>
<gene>
    <name evidence="1" type="ORF">GRI97_09895</name>
</gene>
<dbReference type="SUPFAM" id="SSF48452">
    <property type="entry name" value="TPR-like"/>
    <property type="match status" value="1"/>
</dbReference>
<dbReference type="Proteomes" id="UP000469430">
    <property type="component" value="Unassembled WGS sequence"/>
</dbReference>
<dbReference type="InterPro" id="IPR011990">
    <property type="entry name" value="TPR-like_helical_dom_sf"/>
</dbReference>
<accession>A0A6I4TVM8</accession>
<evidence type="ECO:0000313" key="2">
    <source>
        <dbReference type="Proteomes" id="UP000469430"/>
    </source>
</evidence>
<dbReference type="OrthoDB" id="7169102at2"/>
<evidence type="ECO:0000313" key="1">
    <source>
        <dbReference type="EMBL" id="MXO99300.1"/>
    </source>
</evidence>
<keyword evidence="2" id="KW-1185">Reference proteome</keyword>
<proteinExistence type="predicted"/>
<dbReference type="Pfam" id="PF13432">
    <property type="entry name" value="TPR_16"/>
    <property type="match status" value="1"/>
</dbReference>
<sequence length="406" mass="44507">MASASEISAQRIEGWKSIGAFFGRDRTTAIRWARDRNLPVHRIPGGKTSTTFALRHELEAWVRSSTASAKLDAVSERPALALVAVPDRPVDPAIQEDYLRARDWIMGRNARAIEQAVSLLRDITQRAPDYAAAYVALAEALVLSREFGERSDLLAFPPAQFALRTGLRLNPALASGHRVAGFIAYWWDRDMSAARQSFRHALDLAPADPITHFWLGNILADHGEFADGISHLNQARSIQPGSVPILTDLAWAQWSAGDQARPLAALQDIAQDHPRYTVAHEYLAYIALIAGDYAGHAAELALLGRLRMNDTLSARAADIALSLTAGRDAAHRCILRHALNDLAHEPGRTSAWAVLVAAVGGVPGQAVELLERAVRRREQWGEAGFVRGIRMNASGLDPWLDRLTCR</sequence>
<dbReference type="AlphaFoldDB" id="A0A6I4TVM8"/>
<name>A0A6I4TVM8_9SPHN</name>